<dbReference type="AlphaFoldDB" id="A0A2T1KK65"/>
<dbReference type="InterPro" id="IPR000595">
    <property type="entry name" value="cNMP-bd_dom"/>
</dbReference>
<dbReference type="Pfam" id="PF08668">
    <property type="entry name" value="HDOD"/>
    <property type="match status" value="1"/>
</dbReference>
<accession>A0A2T1KK65</accession>
<dbReference type="InterPro" id="IPR013976">
    <property type="entry name" value="HDOD"/>
</dbReference>
<feature type="domain" description="HDOD" evidence="2">
    <location>
        <begin position="155"/>
        <end position="342"/>
    </location>
</feature>
<dbReference type="Pfam" id="PF00027">
    <property type="entry name" value="cNMP_binding"/>
    <property type="match status" value="1"/>
</dbReference>
<name>A0A2T1KK65_9GAMM</name>
<evidence type="ECO:0000313" key="3">
    <source>
        <dbReference type="EMBL" id="PSF10529.1"/>
    </source>
</evidence>
<evidence type="ECO:0000313" key="4">
    <source>
        <dbReference type="Proteomes" id="UP000239866"/>
    </source>
</evidence>
<dbReference type="InterPro" id="IPR018490">
    <property type="entry name" value="cNMP-bd_dom_sf"/>
</dbReference>
<sequence>MGAKGSLPLSRLKSFQPLGKLSDDQLVLLASRAERRTHSPGQRVIERGVRDGLDYFLISGTVELASVDGRKSMIEAETEQACNPVARLQPRMYDVTAVKACEFLVIEQEVLNQLLRAAPITQVEMDSGLESSAESEEQHLLMEFYAELRSNQIQLPSVPDVAWKVRRLVDRDDSTAAEVATAVTVDPAMALKLVRSCNSPLYRGFSDVRNVREAVVRLGMKTTRQLVTVFAMREIFKTRRASLQNEMERLWRHSREVAALCWVLADHVTRINPEEALLAGLLHDIGVVPVIVQAEHHVNLFADDRNLHHAINELRADVGCAVLENWSFPKPFLEAVRHAEDWSYECREASPQLVDIVIVAQLHAMIGASQNAGLPAFDQVPAWRRLGELELNASKSLQLLSEARNRVDEVQKLLSIR</sequence>
<dbReference type="SUPFAM" id="SSF109604">
    <property type="entry name" value="HD-domain/PDEase-like"/>
    <property type="match status" value="1"/>
</dbReference>
<reference evidence="3 4" key="1">
    <citation type="submission" date="2018-03" db="EMBL/GenBank/DDBJ databases">
        <title>Marinobacter brunus sp. nov., a marine bacterium of Gamma-proteobacteria isolated from the surface seawater of the South China Sea.</title>
        <authorList>
            <person name="Cheng H."/>
            <person name="Wu Y.-H."/>
            <person name="Xamxidin M."/>
            <person name="Xu X.-W."/>
        </authorList>
    </citation>
    <scope>NUCLEOTIDE SEQUENCE [LARGE SCALE GENOMIC DNA]</scope>
    <source>
        <strain evidence="3 4">NH169-3</strain>
    </source>
</reference>
<dbReference type="SUPFAM" id="SSF51206">
    <property type="entry name" value="cAMP-binding domain-like"/>
    <property type="match status" value="1"/>
</dbReference>
<dbReference type="PANTHER" id="PTHR33525:SF3">
    <property type="entry name" value="RIBONUCLEASE Y"/>
    <property type="match status" value="1"/>
</dbReference>
<evidence type="ECO:0000259" key="1">
    <source>
        <dbReference type="PROSITE" id="PS50042"/>
    </source>
</evidence>
<evidence type="ECO:0000259" key="2">
    <source>
        <dbReference type="PROSITE" id="PS51833"/>
    </source>
</evidence>
<proteinExistence type="predicted"/>
<dbReference type="RefSeq" id="WP_106761731.1">
    <property type="nucleotide sequence ID" value="NZ_PXNP01000023.1"/>
</dbReference>
<dbReference type="OrthoDB" id="598113at2"/>
<dbReference type="Proteomes" id="UP000239866">
    <property type="component" value="Unassembled WGS sequence"/>
</dbReference>
<dbReference type="InterPro" id="IPR014710">
    <property type="entry name" value="RmlC-like_jellyroll"/>
</dbReference>
<dbReference type="CDD" id="cd00038">
    <property type="entry name" value="CAP_ED"/>
    <property type="match status" value="1"/>
</dbReference>
<comment type="caution">
    <text evidence="3">The sequence shown here is derived from an EMBL/GenBank/DDBJ whole genome shotgun (WGS) entry which is preliminary data.</text>
</comment>
<dbReference type="PANTHER" id="PTHR33525">
    <property type="match status" value="1"/>
</dbReference>
<dbReference type="InterPro" id="IPR052340">
    <property type="entry name" value="RNase_Y/CdgJ"/>
</dbReference>
<feature type="domain" description="Cyclic nucleotide-binding" evidence="1">
    <location>
        <begin position="17"/>
        <end position="115"/>
    </location>
</feature>
<dbReference type="PROSITE" id="PS51833">
    <property type="entry name" value="HDOD"/>
    <property type="match status" value="1"/>
</dbReference>
<dbReference type="EMBL" id="PXNP01000023">
    <property type="protein sequence ID" value="PSF10529.1"/>
    <property type="molecule type" value="Genomic_DNA"/>
</dbReference>
<dbReference type="Gene3D" id="2.60.120.10">
    <property type="entry name" value="Jelly Rolls"/>
    <property type="match status" value="1"/>
</dbReference>
<dbReference type="PROSITE" id="PS50042">
    <property type="entry name" value="CNMP_BINDING_3"/>
    <property type="match status" value="1"/>
</dbReference>
<gene>
    <name evidence="3" type="ORF">C7H09_06180</name>
</gene>
<protein>
    <submittedName>
        <fullName evidence="3">Cyclic nucleotide-binding protein</fullName>
    </submittedName>
</protein>
<dbReference type="InterPro" id="IPR003607">
    <property type="entry name" value="HD/PDEase_dom"/>
</dbReference>
<organism evidence="3 4">
    <name type="scientific">Marinobacter fuscus</name>
    <dbReference type="NCBI Taxonomy" id="2109942"/>
    <lineage>
        <taxon>Bacteria</taxon>
        <taxon>Pseudomonadati</taxon>
        <taxon>Pseudomonadota</taxon>
        <taxon>Gammaproteobacteria</taxon>
        <taxon>Pseudomonadales</taxon>
        <taxon>Marinobacteraceae</taxon>
        <taxon>Marinobacter</taxon>
    </lineage>
</organism>
<keyword evidence="4" id="KW-1185">Reference proteome</keyword>
<dbReference type="Gene3D" id="1.10.3210.10">
    <property type="entry name" value="Hypothetical protein af1432"/>
    <property type="match status" value="1"/>
</dbReference>
<dbReference type="CDD" id="cd00077">
    <property type="entry name" value="HDc"/>
    <property type="match status" value="1"/>
</dbReference>